<protein>
    <submittedName>
        <fullName evidence="1">(diamondback moth) hypothetical protein</fullName>
    </submittedName>
</protein>
<dbReference type="AlphaFoldDB" id="A0A8S4DS86"/>
<name>A0A8S4DS86_PLUXY</name>
<gene>
    <name evidence="1" type="ORF">PLXY2_LOCUS2839</name>
</gene>
<dbReference type="Proteomes" id="UP000653454">
    <property type="component" value="Unassembled WGS sequence"/>
</dbReference>
<evidence type="ECO:0000313" key="1">
    <source>
        <dbReference type="EMBL" id="CAG9102813.1"/>
    </source>
</evidence>
<accession>A0A8S4DS86</accession>
<proteinExistence type="predicted"/>
<dbReference type="EMBL" id="CAJHNJ030000007">
    <property type="protein sequence ID" value="CAG9102813.1"/>
    <property type="molecule type" value="Genomic_DNA"/>
</dbReference>
<keyword evidence="2" id="KW-1185">Reference proteome</keyword>
<reference evidence="1" key="1">
    <citation type="submission" date="2020-11" db="EMBL/GenBank/DDBJ databases">
        <authorList>
            <person name="Whiteford S."/>
        </authorList>
    </citation>
    <scope>NUCLEOTIDE SEQUENCE</scope>
</reference>
<comment type="caution">
    <text evidence="1">The sequence shown here is derived from an EMBL/GenBank/DDBJ whole genome shotgun (WGS) entry which is preliminary data.</text>
</comment>
<evidence type="ECO:0000313" key="2">
    <source>
        <dbReference type="Proteomes" id="UP000653454"/>
    </source>
</evidence>
<sequence length="80" mass="8291">MEDSGGTPGLLTSEISGTPPAVPGDCGVLRGAAGRPPCTLAHTQCHSATHLFIDIFNTVPYTDLISNWACCKARVCCVTS</sequence>
<organism evidence="1 2">
    <name type="scientific">Plutella xylostella</name>
    <name type="common">Diamondback moth</name>
    <name type="synonym">Plutella maculipennis</name>
    <dbReference type="NCBI Taxonomy" id="51655"/>
    <lineage>
        <taxon>Eukaryota</taxon>
        <taxon>Metazoa</taxon>
        <taxon>Ecdysozoa</taxon>
        <taxon>Arthropoda</taxon>
        <taxon>Hexapoda</taxon>
        <taxon>Insecta</taxon>
        <taxon>Pterygota</taxon>
        <taxon>Neoptera</taxon>
        <taxon>Endopterygota</taxon>
        <taxon>Lepidoptera</taxon>
        <taxon>Glossata</taxon>
        <taxon>Ditrysia</taxon>
        <taxon>Yponomeutoidea</taxon>
        <taxon>Plutellidae</taxon>
        <taxon>Plutella</taxon>
    </lineage>
</organism>